<evidence type="ECO:0000313" key="1">
    <source>
        <dbReference type="EMBL" id="EFJ32440.1"/>
    </source>
</evidence>
<dbReference type="HOGENOM" id="CLU_132325_0_0_1"/>
<dbReference type="Proteomes" id="UP000001514">
    <property type="component" value="Unassembled WGS sequence"/>
</dbReference>
<organism evidence="2">
    <name type="scientific">Selaginella moellendorffii</name>
    <name type="common">Spikemoss</name>
    <dbReference type="NCBI Taxonomy" id="88036"/>
    <lineage>
        <taxon>Eukaryota</taxon>
        <taxon>Viridiplantae</taxon>
        <taxon>Streptophyta</taxon>
        <taxon>Embryophyta</taxon>
        <taxon>Tracheophyta</taxon>
        <taxon>Lycopodiopsida</taxon>
        <taxon>Selaginellales</taxon>
        <taxon>Selaginellaceae</taxon>
        <taxon>Selaginella</taxon>
    </lineage>
</organism>
<name>D8R578_SELML</name>
<dbReference type="AlphaFoldDB" id="D8R578"/>
<protein>
    <submittedName>
        <fullName evidence="1">Uncharacterized protein</fullName>
    </submittedName>
</protein>
<evidence type="ECO:0000313" key="2">
    <source>
        <dbReference type="Proteomes" id="UP000001514"/>
    </source>
</evidence>
<gene>
    <name evidence="1" type="ORF">SELMODRAFT_407927</name>
</gene>
<reference evidence="1 2" key="1">
    <citation type="journal article" date="2011" name="Science">
        <title>The Selaginella genome identifies genetic changes associated with the evolution of vascular plants.</title>
        <authorList>
            <person name="Banks J.A."/>
            <person name="Nishiyama T."/>
            <person name="Hasebe M."/>
            <person name="Bowman J.L."/>
            <person name="Gribskov M."/>
            <person name="dePamphilis C."/>
            <person name="Albert V.A."/>
            <person name="Aono N."/>
            <person name="Aoyama T."/>
            <person name="Ambrose B.A."/>
            <person name="Ashton N.W."/>
            <person name="Axtell M.J."/>
            <person name="Barker E."/>
            <person name="Barker M.S."/>
            <person name="Bennetzen J.L."/>
            <person name="Bonawitz N.D."/>
            <person name="Chapple C."/>
            <person name="Cheng C."/>
            <person name="Correa L.G."/>
            <person name="Dacre M."/>
            <person name="DeBarry J."/>
            <person name="Dreyer I."/>
            <person name="Elias M."/>
            <person name="Engstrom E.M."/>
            <person name="Estelle M."/>
            <person name="Feng L."/>
            <person name="Finet C."/>
            <person name="Floyd S.K."/>
            <person name="Frommer W.B."/>
            <person name="Fujita T."/>
            <person name="Gramzow L."/>
            <person name="Gutensohn M."/>
            <person name="Harholt J."/>
            <person name="Hattori M."/>
            <person name="Heyl A."/>
            <person name="Hirai T."/>
            <person name="Hiwatashi Y."/>
            <person name="Ishikawa M."/>
            <person name="Iwata M."/>
            <person name="Karol K.G."/>
            <person name="Koehler B."/>
            <person name="Kolukisaoglu U."/>
            <person name="Kubo M."/>
            <person name="Kurata T."/>
            <person name="Lalonde S."/>
            <person name="Li K."/>
            <person name="Li Y."/>
            <person name="Litt A."/>
            <person name="Lyons E."/>
            <person name="Manning G."/>
            <person name="Maruyama T."/>
            <person name="Michael T.P."/>
            <person name="Mikami K."/>
            <person name="Miyazaki S."/>
            <person name="Morinaga S."/>
            <person name="Murata T."/>
            <person name="Mueller-Roeber B."/>
            <person name="Nelson D.R."/>
            <person name="Obara M."/>
            <person name="Oguri Y."/>
            <person name="Olmstead R.G."/>
            <person name="Onodera N."/>
            <person name="Petersen B.L."/>
            <person name="Pils B."/>
            <person name="Prigge M."/>
            <person name="Rensing S.A."/>
            <person name="Riano-Pachon D.M."/>
            <person name="Roberts A.W."/>
            <person name="Sato Y."/>
            <person name="Scheller H.V."/>
            <person name="Schulz B."/>
            <person name="Schulz C."/>
            <person name="Shakirov E.V."/>
            <person name="Shibagaki N."/>
            <person name="Shinohara N."/>
            <person name="Shippen D.E."/>
            <person name="Soerensen I."/>
            <person name="Sotooka R."/>
            <person name="Sugimoto N."/>
            <person name="Sugita M."/>
            <person name="Sumikawa N."/>
            <person name="Tanurdzic M."/>
            <person name="Theissen G."/>
            <person name="Ulvskov P."/>
            <person name="Wakazuki S."/>
            <person name="Weng J.K."/>
            <person name="Willats W.W."/>
            <person name="Wipf D."/>
            <person name="Wolf P.G."/>
            <person name="Yang L."/>
            <person name="Zimmer A.D."/>
            <person name="Zhu Q."/>
            <person name="Mitros T."/>
            <person name="Hellsten U."/>
            <person name="Loque D."/>
            <person name="Otillar R."/>
            <person name="Salamov A."/>
            <person name="Schmutz J."/>
            <person name="Shapiro H."/>
            <person name="Lindquist E."/>
            <person name="Lucas S."/>
            <person name="Rokhsar D."/>
            <person name="Grigoriev I.V."/>
        </authorList>
    </citation>
    <scope>NUCLEOTIDE SEQUENCE [LARGE SCALE GENOMIC DNA]</scope>
</reference>
<dbReference type="InParanoid" id="D8R578"/>
<keyword evidence="2" id="KW-1185">Reference proteome</keyword>
<dbReference type="EMBL" id="GL377572">
    <property type="protein sequence ID" value="EFJ32440.1"/>
    <property type="molecule type" value="Genomic_DNA"/>
</dbReference>
<sequence length="173" mass="19432">MLSLYPLKIIDTGNRTILRFVLEEQKVAGPGFVAAFKCIKSFLCFYLIKSKIWRRMPAPSPACWDELVAANATLVSQGQGLHHGLLEWILKKVIIPELGGCFALAEAHSWPGKYFWHLEDNCFELQGLLTGQRISLKNRDWIEAMYMGAGDFGDLKVVRDGDSSQKCAKLALE</sequence>
<dbReference type="Gramene" id="EFJ32440">
    <property type="protein sequence ID" value="EFJ32440"/>
    <property type="gene ID" value="SELMODRAFT_407927"/>
</dbReference>
<dbReference type="KEGG" id="smo:SELMODRAFT_407927"/>
<accession>D8R578</accession>
<proteinExistence type="predicted"/>